<dbReference type="RefSeq" id="WP_184640680.1">
    <property type="nucleotide sequence ID" value="NZ_JACHLY010000003.1"/>
</dbReference>
<sequence length="690" mass="72156">MGTHRTQRTHTTSVDWSLTGGGAASSTTVAALGLTAAAAAGTALDIAPFWGAAGAVAGAATSVAVGAHSEATPGGHVFNLARWAGAGSWLTWCLVHTPWDVNTLLTLGVGAAVSGGLSRVFAARSRGEAAATTGGTALVLGSQARLEREWEERLGRITRRRPFAVEDVRHWATGAGYSLTVTPPGGMTRKVLGPYADALSGDARLPEGCGVEIDRGPHRGSVVLHVATTDRMRESIDYPGDFGPRSILDPVVLGEHRDSSPAQVSWREHSALFAGQKGSGKTTLLNVSTAGVGRCTDALIWHIDLTGGGLSRAWLEPWLRGESERPALDWAACTPDDALAMVQAALEISRGRKESAFDKKLAADSSLLPIGEDLPEIVLIADEGKTLLNPTNTKGTLAKVRKGLEELQDIARDSAVTPVLSSLRATADTLAPAIKKQAVCRGAMAGSDDEEIAYLLGWKNLSSDDLAGPGTGFLTDGGPIRPFRCFQLTPRRIGELALTIAARRPELDAASVRAAGAAYARRYERMAATFGDGAPAAAEATEHDRQERGVPAGAGSGRGHLRSVPMSAQDWLREDDDEEGELEEVGGGAAVIAAPEQWSLPDRTGPAEDGEPDVLGRALAVLEEAGDDRIHSEDLAAALGYASSWALAADLNGYGVSTLPNKFNRGGRTARGYAREDLAAAARRQSAPPA</sequence>
<dbReference type="InterPro" id="IPR027417">
    <property type="entry name" value="P-loop_NTPase"/>
</dbReference>
<comment type="caution">
    <text evidence="2">The sequence shown here is derived from an EMBL/GenBank/DDBJ whole genome shotgun (WGS) entry which is preliminary data.</text>
</comment>
<protein>
    <submittedName>
        <fullName evidence="2">S-DNA-T family DNA segregation ATPase FtsK/SpoIIIE</fullName>
    </submittedName>
</protein>
<dbReference type="Gene3D" id="3.40.50.300">
    <property type="entry name" value="P-loop containing nucleotide triphosphate hydrolases"/>
    <property type="match status" value="1"/>
</dbReference>
<accession>A0A841EGD0</accession>
<dbReference type="AlphaFoldDB" id="A0A841EGD0"/>
<feature type="region of interest" description="Disordered" evidence="1">
    <location>
        <begin position="534"/>
        <end position="561"/>
    </location>
</feature>
<evidence type="ECO:0000313" key="3">
    <source>
        <dbReference type="Proteomes" id="UP000578077"/>
    </source>
</evidence>
<reference evidence="2 3" key="1">
    <citation type="submission" date="2020-08" db="EMBL/GenBank/DDBJ databases">
        <title>Sequencing the genomes of 1000 actinobacteria strains.</title>
        <authorList>
            <person name="Klenk H.-P."/>
        </authorList>
    </citation>
    <scope>NUCLEOTIDE SEQUENCE [LARGE SCALE GENOMIC DNA]</scope>
    <source>
        <strain evidence="2 3">DSM 44593</strain>
    </source>
</reference>
<evidence type="ECO:0000313" key="2">
    <source>
        <dbReference type="EMBL" id="MBB6001354.1"/>
    </source>
</evidence>
<organism evidence="2 3">
    <name type="scientific">Streptomonospora salina</name>
    <dbReference type="NCBI Taxonomy" id="104205"/>
    <lineage>
        <taxon>Bacteria</taxon>
        <taxon>Bacillati</taxon>
        <taxon>Actinomycetota</taxon>
        <taxon>Actinomycetes</taxon>
        <taxon>Streptosporangiales</taxon>
        <taxon>Nocardiopsidaceae</taxon>
        <taxon>Streptomonospora</taxon>
    </lineage>
</organism>
<dbReference type="Proteomes" id="UP000578077">
    <property type="component" value="Unassembled WGS sequence"/>
</dbReference>
<keyword evidence="3" id="KW-1185">Reference proteome</keyword>
<gene>
    <name evidence="2" type="ORF">HNR25_005185</name>
</gene>
<dbReference type="EMBL" id="JACHLY010000003">
    <property type="protein sequence ID" value="MBB6001354.1"/>
    <property type="molecule type" value="Genomic_DNA"/>
</dbReference>
<name>A0A841EGD0_9ACTN</name>
<proteinExistence type="predicted"/>
<evidence type="ECO:0000256" key="1">
    <source>
        <dbReference type="SAM" id="MobiDB-lite"/>
    </source>
</evidence>